<dbReference type="GO" id="GO:0000139">
    <property type="term" value="C:Golgi membrane"/>
    <property type="evidence" value="ECO:0007669"/>
    <property type="project" value="UniProtKB-SubCell"/>
</dbReference>
<evidence type="ECO:0000313" key="10">
    <source>
        <dbReference type="Proteomes" id="UP000230750"/>
    </source>
</evidence>
<dbReference type="AlphaFoldDB" id="A0A2G8JMR7"/>
<dbReference type="PANTHER" id="PTHR12129">
    <property type="entry name" value="HEPARAN SULFATE 2-O-SULFOTRANSFERASE"/>
    <property type="match status" value="1"/>
</dbReference>
<dbReference type="Gene3D" id="3.40.50.300">
    <property type="entry name" value="P-loop containing nucleotide triphosphate hydrolases"/>
    <property type="match status" value="1"/>
</dbReference>
<evidence type="ECO:0000256" key="8">
    <source>
        <dbReference type="ARBA" id="ARBA00023180"/>
    </source>
</evidence>
<evidence type="ECO:0000256" key="7">
    <source>
        <dbReference type="ARBA" id="ARBA00023136"/>
    </source>
</evidence>
<reference evidence="9 10" key="1">
    <citation type="journal article" date="2017" name="PLoS Biol.">
        <title>The sea cucumber genome provides insights into morphological evolution and visceral regeneration.</title>
        <authorList>
            <person name="Zhang X."/>
            <person name="Sun L."/>
            <person name="Yuan J."/>
            <person name="Sun Y."/>
            <person name="Gao Y."/>
            <person name="Zhang L."/>
            <person name="Li S."/>
            <person name="Dai H."/>
            <person name="Hamel J.F."/>
            <person name="Liu C."/>
            <person name="Yu Y."/>
            <person name="Liu S."/>
            <person name="Lin W."/>
            <person name="Guo K."/>
            <person name="Jin S."/>
            <person name="Xu P."/>
            <person name="Storey K.B."/>
            <person name="Huan P."/>
            <person name="Zhang T."/>
            <person name="Zhou Y."/>
            <person name="Zhang J."/>
            <person name="Lin C."/>
            <person name="Li X."/>
            <person name="Xing L."/>
            <person name="Huo D."/>
            <person name="Sun M."/>
            <person name="Wang L."/>
            <person name="Mercier A."/>
            <person name="Li F."/>
            <person name="Yang H."/>
            <person name="Xiang J."/>
        </authorList>
    </citation>
    <scope>NUCLEOTIDE SEQUENCE [LARGE SCALE GENOMIC DNA]</scope>
    <source>
        <strain evidence="9">Shaxun</strain>
        <tissue evidence="9">Muscle</tissue>
    </source>
</reference>
<evidence type="ECO:0000313" key="9">
    <source>
        <dbReference type="EMBL" id="PIK36999.1"/>
    </source>
</evidence>
<dbReference type="STRING" id="307972.A0A2G8JMR7"/>
<keyword evidence="6" id="KW-0333">Golgi apparatus</keyword>
<accession>A0A2G8JMR7</accession>
<sequence length="230" mass="27109">MILRRLQYVVSHFKTSRSTNQTLRLNSSLLKNFYQQSSKDAVLIRGHNVYVLPWESNVVFLNTIREPIPWMISLYYYSRYGDGNRAMGNTVDDTSFDECVARNLSYCVPKLFQYLKYFCGESPVCRSHDALSTSKSNFDSFLVVGLTEEFRSFIQLIDILLPDVYGGILAVYDQNVKQLHNRTRTKKKQGPLEETIRKLKERRDVQIMYEFYNFVKRKFHRLHRCVLGED</sequence>
<evidence type="ECO:0000256" key="2">
    <source>
        <dbReference type="ARBA" id="ARBA00022679"/>
    </source>
</evidence>
<evidence type="ECO:0000256" key="4">
    <source>
        <dbReference type="ARBA" id="ARBA00022968"/>
    </source>
</evidence>
<keyword evidence="5" id="KW-1133">Transmembrane helix</keyword>
<dbReference type="OrthoDB" id="10019582at2759"/>
<evidence type="ECO:0000256" key="5">
    <source>
        <dbReference type="ARBA" id="ARBA00022989"/>
    </source>
</evidence>
<keyword evidence="10" id="KW-1185">Reference proteome</keyword>
<comment type="caution">
    <text evidence="9">The sequence shown here is derived from an EMBL/GenBank/DDBJ whole genome shotgun (WGS) entry which is preliminary data.</text>
</comment>
<dbReference type="EMBL" id="MRZV01001578">
    <property type="protein sequence ID" value="PIK36999.1"/>
    <property type="molecule type" value="Genomic_DNA"/>
</dbReference>
<evidence type="ECO:0000256" key="1">
    <source>
        <dbReference type="ARBA" id="ARBA00004323"/>
    </source>
</evidence>
<gene>
    <name evidence="9" type="ORF">BSL78_26171</name>
</gene>
<dbReference type="PANTHER" id="PTHR12129:SF15">
    <property type="entry name" value="URONYL 2-SULFOTRANSFERASE"/>
    <property type="match status" value="1"/>
</dbReference>
<keyword evidence="8" id="KW-0325">Glycoprotein</keyword>
<dbReference type="InterPro" id="IPR027417">
    <property type="entry name" value="P-loop_NTPase"/>
</dbReference>
<keyword evidence="3" id="KW-0812">Transmembrane</keyword>
<proteinExistence type="predicted"/>
<protein>
    <submittedName>
        <fullName evidence="9">Putative uronyl 2-sulfotransferase</fullName>
    </submittedName>
</protein>
<evidence type="ECO:0000256" key="3">
    <source>
        <dbReference type="ARBA" id="ARBA00022692"/>
    </source>
</evidence>
<organism evidence="9 10">
    <name type="scientific">Stichopus japonicus</name>
    <name type="common">Sea cucumber</name>
    <dbReference type="NCBI Taxonomy" id="307972"/>
    <lineage>
        <taxon>Eukaryota</taxon>
        <taxon>Metazoa</taxon>
        <taxon>Echinodermata</taxon>
        <taxon>Eleutherozoa</taxon>
        <taxon>Echinozoa</taxon>
        <taxon>Holothuroidea</taxon>
        <taxon>Aspidochirotacea</taxon>
        <taxon>Aspidochirotida</taxon>
        <taxon>Stichopodidae</taxon>
        <taxon>Apostichopus</taxon>
    </lineage>
</organism>
<keyword evidence="7" id="KW-0472">Membrane</keyword>
<dbReference type="Proteomes" id="UP000230750">
    <property type="component" value="Unassembled WGS sequence"/>
</dbReference>
<name>A0A2G8JMR7_STIJA</name>
<evidence type="ECO:0000256" key="6">
    <source>
        <dbReference type="ARBA" id="ARBA00023034"/>
    </source>
</evidence>
<keyword evidence="2 9" id="KW-0808">Transferase</keyword>
<keyword evidence="4" id="KW-0735">Signal-anchor</keyword>
<comment type="subcellular location">
    <subcellularLocation>
        <location evidence="1">Golgi apparatus membrane</location>
        <topology evidence="1">Single-pass type II membrane protein</topology>
    </subcellularLocation>
</comment>
<dbReference type="InterPro" id="IPR007734">
    <property type="entry name" value="Heparan_SO4_2-O-STrfase"/>
</dbReference>
<dbReference type="GO" id="GO:0008146">
    <property type="term" value="F:sulfotransferase activity"/>
    <property type="evidence" value="ECO:0007669"/>
    <property type="project" value="InterPro"/>
</dbReference>